<organism evidence="1 2">
    <name type="scientific">Reticulibacter mediterranei</name>
    <dbReference type="NCBI Taxonomy" id="2778369"/>
    <lineage>
        <taxon>Bacteria</taxon>
        <taxon>Bacillati</taxon>
        <taxon>Chloroflexota</taxon>
        <taxon>Ktedonobacteria</taxon>
        <taxon>Ktedonobacterales</taxon>
        <taxon>Reticulibacteraceae</taxon>
        <taxon>Reticulibacter</taxon>
    </lineage>
</organism>
<dbReference type="AlphaFoldDB" id="A0A8J3N5R1"/>
<evidence type="ECO:0000313" key="2">
    <source>
        <dbReference type="Proteomes" id="UP000597444"/>
    </source>
</evidence>
<comment type="caution">
    <text evidence="1">The sequence shown here is derived from an EMBL/GenBank/DDBJ whole genome shotgun (WGS) entry which is preliminary data.</text>
</comment>
<protein>
    <submittedName>
        <fullName evidence="1">Uncharacterized protein</fullName>
    </submittedName>
</protein>
<dbReference type="EMBL" id="BNJK01000002">
    <property type="protein sequence ID" value="GHO99547.1"/>
    <property type="molecule type" value="Genomic_DNA"/>
</dbReference>
<dbReference type="Proteomes" id="UP000597444">
    <property type="component" value="Unassembled WGS sequence"/>
</dbReference>
<gene>
    <name evidence="1" type="ORF">KSF_095950</name>
</gene>
<accession>A0A8J3N5R1</accession>
<proteinExistence type="predicted"/>
<dbReference type="RefSeq" id="WP_220210189.1">
    <property type="nucleotide sequence ID" value="NZ_BNJK01000002.1"/>
</dbReference>
<reference evidence="1" key="1">
    <citation type="submission" date="2020-10" db="EMBL/GenBank/DDBJ databases">
        <title>Taxonomic study of unclassified bacteria belonging to the class Ktedonobacteria.</title>
        <authorList>
            <person name="Yabe S."/>
            <person name="Wang C.M."/>
            <person name="Zheng Y."/>
            <person name="Sakai Y."/>
            <person name="Cavaletti L."/>
            <person name="Monciardini P."/>
            <person name="Donadio S."/>
        </authorList>
    </citation>
    <scope>NUCLEOTIDE SEQUENCE</scope>
    <source>
        <strain evidence="1">ID150040</strain>
    </source>
</reference>
<name>A0A8J3N5R1_9CHLR</name>
<keyword evidence="2" id="KW-1185">Reference proteome</keyword>
<evidence type="ECO:0000313" key="1">
    <source>
        <dbReference type="EMBL" id="GHO99547.1"/>
    </source>
</evidence>
<sequence length="103" mass="11928">MSDQRISTLTLNRNGVTLRTDITSQIENMSQQEAAYYGGAAPYLRYWIFPQGLYDIQFQDQLIDPYNADPKTASGYREYNVINDPEPFPDYHMELVADRVRGK</sequence>